<dbReference type="PANTHER" id="PTHR34284">
    <property type="entry name" value="FG-GAP REPEAT-CONTAINING PROTEIN"/>
    <property type="match status" value="1"/>
</dbReference>
<evidence type="ECO:0000256" key="1">
    <source>
        <dbReference type="SAM" id="Phobius"/>
    </source>
</evidence>
<dbReference type="Proteomes" id="UP000485058">
    <property type="component" value="Unassembled WGS sequence"/>
</dbReference>
<dbReference type="InterPro" id="IPR028994">
    <property type="entry name" value="Integrin_alpha_N"/>
</dbReference>
<reference evidence="2 3" key="1">
    <citation type="submission" date="2020-02" db="EMBL/GenBank/DDBJ databases">
        <title>Draft genome sequence of Haematococcus lacustris strain NIES-144.</title>
        <authorList>
            <person name="Morimoto D."/>
            <person name="Nakagawa S."/>
            <person name="Yoshida T."/>
            <person name="Sawayama S."/>
        </authorList>
    </citation>
    <scope>NUCLEOTIDE SEQUENCE [LARGE SCALE GENOMIC DNA]</scope>
    <source>
        <strain evidence="2 3">NIES-144</strain>
    </source>
</reference>
<dbReference type="EMBL" id="BLLF01001246">
    <property type="protein sequence ID" value="GFH18090.1"/>
    <property type="molecule type" value="Genomic_DNA"/>
</dbReference>
<sequence>MMGRSRQRHAAHGLVVVMTSRGDMTALNARGAMVWEAHHPVAWTPRSLTEQDSEEAAATVPHAPTLKPFALHTHGTPTTILAAGASAAVLLSAHGHALDTVWLPSPPMQPLVVGDFDGDGLTDFMAVTPDGLYAWSQVRALGASRLPSVMLVLLLGVLVVLWSNNASLGFTTGVGRAAKKRSTDVAD</sequence>
<dbReference type="SUPFAM" id="SSF69318">
    <property type="entry name" value="Integrin alpha N-terminal domain"/>
    <property type="match status" value="1"/>
</dbReference>
<protein>
    <submittedName>
        <fullName evidence="2">Uncharacterized protein</fullName>
    </submittedName>
</protein>
<name>A0A699Z9I8_HAELA</name>
<gene>
    <name evidence="2" type="ORF">HaLaN_14833</name>
</gene>
<feature type="transmembrane region" description="Helical" evidence="1">
    <location>
        <begin position="146"/>
        <end position="163"/>
    </location>
</feature>
<dbReference type="PANTHER" id="PTHR34284:SF1">
    <property type="entry name" value="FG-GAP REPEAT-CONTAINING PROTEIN"/>
    <property type="match status" value="1"/>
</dbReference>
<comment type="caution">
    <text evidence="2">The sequence shown here is derived from an EMBL/GenBank/DDBJ whole genome shotgun (WGS) entry which is preliminary data.</text>
</comment>
<dbReference type="AlphaFoldDB" id="A0A699Z9I8"/>
<proteinExistence type="predicted"/>
<keyword evidence="1" id="KW-1133">Transmembrane helix</keyword>
<keyword evidence="3" id="KW-1185">Reference proteome</keyword>
<accession>A0A699Z9I8</accession>
<evidence type="ECO:0000313" key="2">
    <source>
        <dbReference type="EMBL" id="GFH18090.1"/>
    </source>
</evidence>
<evidence type="ECO:0000313" key="3">
    <source>
        <dbReference type="Proteomes" id="UP000485058"/>
    </source>
</evidence>
<keyword evidence="1" id="KW-0812">Transmembrane</keyword>
<keyword evidence="1" id="KW-0472">Membrane</keyword>
<organism evidence="2 3">
    <name type="scientific">Haematococcus lacustris</name>
    <name type="common">Green alga</name>
    <name type="synonym">Haematococcus pluvialis</name>
    <dbReference type="NCBI Taxonomy" id="44745"/>
    <lineage>
        <taxon>Eukaryota</taxon>
        <taxon>Viridiplantae</taxon>
        <taxon>Chlorophyta</taxon>
        <taxon>core chlorophytes</taxon>
        <taxon>Chlorophyceae</taxon>
        <taxon>CS clade</taxon>
        <taxon>Chlamydomonadales</taxon>
        <taxon>Haematococcaceae</taxon>
        <taxon>Haematococcus</taxon>
    </lineage>
</organism>